<dbReference type="RefSeq" id="WP_024625302.1">
    <property type="nucleotide sequence ID" value="NZ_AYGX02000087.1"/>
</dbReference>
<keyword evidence="3 12" id="KW-1003">Cell membrane</keyword>
<dbReference type="Proteomes" id="UP000050920">
    <property type="component" value="Unassembled WGS sequence"/>
</dbReference>
<evidence type="ECO:0000256" key="2">
    <source>
        <dbReference type="ARBA" id="ARBA00009779"/>
    </source>
</evidence>
<feature type="transmembrane region" description="Helical" evidence="12">
    <location>
        <begin position="41"/>
        <end position="59"/>
    </location>
</feature>
<feature type="transmembrane region" description="Helical" evidence="12">
    <location>
        <begin position="199"/>
        <end position="219"/>
    </location>
</feature>
<keyword evidence="7 12" id="KW-0378">Hydrolase</keyword>
<comment type="caution">
    <text evidence="14">The sequence shown here is derived from an EMBL/GenBank/DDBJ whole genome shotgun (WGS) entry which is preliminary data.</text>
</comment>
<evidence type="ECO:0000313" key="14">
    <source>
        <dbReference type="EMBL" id="KRO27117.1"/>
    </source>
</evidence>
<dbReference type="InterPro" id="IPR001915">
    <property type="entry name" value="Peptidase_M48"/>
</dbReference>
<dbReference type="GO" id="GO:0004222">
    <property type="term" value="F:metalloendopeptidase activity"/>
    <property type="evidence" value="ECO:0007669"/>
    <property type="project" value="UniProtKB-UniRule"/>
</dbReference>
<keyword evidence="14" id="KW-0346">Stress response</keyword>
<evidence type="ECO:0000256" key="10">
    <source>
        <dbReference type="ARBA" id="ARBA00023049"/>
    </source>
</evidence>
<name>A0A0R2NSW3_9LACO</name>
<gene>
    <name evidence="12" type="primary">htpX</name>
    <name evidence="14" type="ORF">DY78_GL000341</name>
</gene>
<dbReference type="GO" id="GO:0005886">
    <property type="term" value="C:plasma membrane"/>
    <property type="evidence" value="ECO:0007669"/>
    <property type="project" value="UniProtKB-SubCell"/>
</dbReference>
<dbReference type="NCBIfam" id="NF003425">
    <property type="entry name" value="PRK04897.1"/>
    <property type="match status" value="1"/>
</dbReference>
<keyword evidence="4 12" id="KW-0645">Protease</keyword>
<keyword evidence="10 12" id="KW-0482">Metalloprotease</keyword>
<dbReference type="InterPro" id="IPR050083">
    <property type="entry name" value="HtpX_protease"/>
</dbReference>
<evidence type="ECO:0000256" key="12">
    <source>
        <dbReference type="HAMAP-Rule" id="MF_00188"/>
    </source>
</evidence>
<keyword evidence="11 12" id="KW-0472">Membrane</keyword>
<feature type="binding site" evidence="12">
    <location>
        <position position="144"/>
    </location>
    <ligand>
        <name>Zn(2+)</name>
        <dbReference type="ChEBI" id="CHEBI:29105"/>
        <note>catalytic</note>
    </ligand>
</feature>
<dbReference type="EC" id="3.4.24.-" evidence="12"/>
<feature type="domain" description="Peptidase M48" evidence="13">
    <location>
        <begin position="80"/>
        <end position="299"/>
    </location>
</feature>
<dbReference type="PANTHER" id="PTHR43221">
    <property type="entry name" value="PROTEASE HTPX"/>
    <property type="match status" value="1"/>
</dbReference>
<reference evidence="14 15" key="1">
    <citation type="journal article" date="2015" name="Genome Announc.">
        <title>Expanding the biotechnology potential of lactobacilli through comparative genomics of 213 strains and associated genera.</title>
        <authorList>
            <person name="Sun Z."/>
            <person name="Harris H.M."/>
            <person name="McCann A."/>
            <person name="Guo C."/>
            <person name="Argimon S."/>
            <person name="Zhang W."/>
            <person name="Yang X."/>
            <person name="Jeffery I.B."/>
            <person name="Cooney J.C."/>
            <person name="Kagawa T.F."/>
            <person name="Liu W."/>
            <person name="Song Y."/>
            <person name="Salvetti E."/>
            <person name="Wrobel A."/>
            <person name="Rasinkangas P."/>
            <person name="Parkhill J."/>
            <person name="Rea M.C."/>
            <person name="O'Sullivan O."/>
            <person name="Ritari J."/>
            <person name="Douillard F.P."/>
            <person name="Paul Ross R."/>
            <person name="Yang R."/>
            <person name="Briner A.E."/>
            <person name="Felis G.E."/>
            <person name="de Vos W.M."/>
            <person name="Barrangou R."/>
            <person name="Klaenhammer T.R."/>
            <person name="Caufield P.W."/>
            <person name="Cui Y."/>
            <person name="Zhang H."/>
            <person name="O'Toole P.W."/>
        </authorList>
    </citation>
    <scope>NUCLEOTIDE SEQUENCE [LARGE SCALE GENOMIC DNA]</scope>
    <source>
        <strain evidence="14 15">DSM 21115</strain>
    </source>
</reference>
<feature type="transmembrane region" description="Helical" evidence="12">
    <location>
        <begin position="12"/>
        <end position="35"/>
    </location>
</feature>
<comment type="cofactor">
    <cofactor evidence="12">
        <name>Zn(2+)</name>
        <dbReference type="ChEBI" id="CHEBI:29105"/>
    </cofactor>
    <text evidence="12">Binds 1 zinc ion per subunit.</text>
</comment>
<feature type="transmembrane region" description="Helical" evidence="12">
    <location>
        <begin position="159"/>
        <end position="179"/>
    </location>
</feature>
<evidence type="ECO:0000256" key="7">
    <source>
        <dbReference type="ARBA" id="ARBA00022801"/>
    </source>
</evidence>
<evidence type="ECO:0000256" key="4">
    <source>
        <dbReference type="ARBA" id="ARBA00022670"/>
    </source>
</evidence>
<dbReference type="InterPro" id="IPR022919">
    <property type="entry name" value="Pept_M48_protease_HtpX"/>
</dbReference>
<proteinExistence type="inferred from homology"/>
<organism evidence="14 15">
    <name type="scientific">Lactiplantibacillus fabifermentans DSM 21115</name>
    <dbReference type="NCBI Taxonomy" id="1413187"/>
    <lineage>
        <taxon>Bacteria</taxon>
        <taxon>Bacillati</taxon>
        <taxon>Bacillota</taxon>
        <taxon>Bacilli</taxon>
        <taxon>Lactobacillales</taxon>
        <taxon>Lactobacillaceae</taxon>
        <taxon>Lactiplantibacillus</taxon>
    </lineage>
</organism>
<dbReference type="PANTHER" id="PTHR43221:SF1">
    <property type="entry name" value="PROTEASE HTPX"/>
    <property type="match status" value="1"/>
</dbReference>
<dbReference type="HAMAP" id="MF_00188">
    <property type="entry name" value="Pept_M48_protease_HtpX"/>
    <property type="match status" value="1"/>
</dbReference>
<dbReference type="EMBL" id="AYGX02000087">
    <property type="protein sequence ID" value="KRO27117.1"/>
    <property type="molecule type" value="Genomic_DNA"/>
</dbReference>
<evidence type="ECO:0000313" key="15">
    <source>
        <dbReference type="Proteomes" id="UP000050920"/>
    </source>
</evidence>
<sequence>MLFEQIARNKRHTVYVMAAFVVLVALIGAAVGYVFFNSASAGLIMAIIVAAIYMLIMIGQSTDVVMNMNHARELHSVDDDPQLWHIVEDMALVAKVPMPRVFIIDDASPNAFATGNNPEHAAVAVTTGIQARLNREEMEGVIGHEMTHVRNYDIRLQTIALALTAAISLLVNWGMNSFWWGGGRRRRDNDRDGNGGVEALLMVLAIVVIILAPIAASLVQMALSRNREYLADAGAVELTRNPQGLIDALNAIDDSEPMKQADPSSAALYISDPFKAKKSWAHLFDTHPPMADRIARLKNM</sequence>
<comment type="similarity">
    <text evidence="2 12">Belongs to the peptidase M48B family.</text>
</comment>
<keyword evidence="5 12" id="KW-0812">Transmembrane</keyword>
<feature type="active site" evidence="12">
    <location>
        <position position="145"/>
    </location>
</feature>
<accession>A0A0R2NSW3</accession>
<evidence type="ECO:0000256" key="8">
    <source>
        <dbReference type="ARBA" id="ARBA00022833"/>
    </source>
</evidence>
<feature type="binding site" evidence="12">
    <location>
        <position position="228"/>
    </location>
    <ligand>
        <name>Zn(2+)</name>
        <dbReference type="ChEBI" id="CHEBI:29105"/>
        <note>catalytic</note>
    </ligand>
</feature>
<keyword evidence="15" id="KW-1185">Reference proteome</keyword>
<evidence type="ECO:0000256" key="9">
    <source>
        <dbReference type="ARBA" id="ARBA00022989"/>
    </source>
</evidence>
<feature type="binding site" evidence="12">
    <location>
        <position position="148"/>
    </location>
    <ligand>
        <name>Zn(2+)</name>
        <dbReference type="ChEBI" id="CHEBI:29105"/>
        <note>catalytic</note>
    </ligand>
</feature>
<dbReference type="Gene3D" id="3.30.2010.10">
    <property type="entry name" value="Metalloproteases ('zincins'), catalytic domain"/>
    <property type="match status" value="1"/>
</dbReference>
<evidence type="ECO:0000256" key="11">
    <source>
        <dbReference type="ARBA" id="ARBA00023136"/>
    </source>
</evidence>
<dbReference type="CDD" id="cd07340">
    <property type="entry name" value="M48B_Htpx_like"/>
    <property type="match status" value="1"/>
</dbReference>
<evidence type="ECO:0000259" key="13">
    <source>
        <dbReference type="Pfam" id="PF01435"/>
    </source>
</evidence>
<dbReference type="GO" id="GO:0006508">
    <property type="term" value="P:proteolysis"/>
    <property type="evidence" value="ECO:0007669"/>
    <property type="project" value="UniProtKB-KW"/>
</dbReference>
<evidence type="ECO:0000256" key="5">
    <source>
        <dbReference type="ARBA" id="ARBA00022692"/>
    </source>
</evidence>
<keyword evidence="9 12" id="KW-1133">Transmembrane helix</keyword>
<evidence type="ECO:0000256" key="3">
    <source>
        <dbReference type="ARBA" id="ARBA00022475"/>
    </source>
</evidence>
<dbReference type="GO" id="GO:0008270">
    <property type="term" value="F:zinc ion binding"/>
    <property type="evidence" value="ECO:0007669"/>
    <property type="project" value="UniProtKB-UniRule"/>
</dbReference>
<dbReference type="AlphaFoldDB" id="A0A0R2NSW3"/>
<dbReference type="Pfam" id="PF01435">
    <property type="entry name" value="Peptidase_M48"/>
    <property type="match status" value="1"/>
</dbReference>
<comment type="subcellular location">
    <subcellularLocation>
        <location evidence="1 12">Cell membrane</location>
        <topology evidence="1 12">Multi-pass membrane protein</topology>
    </subcellularLocation>
</comment>
<protein>
    <recommendedName>
        <fullName evidence="12">Protease HtpX homolog</fullName>
        <ecNumber evidence="12">3.4.24.-</ecNumber>
    </recommendedName>
</protein>
<keyword evidence="6 12" id="KW-0479">Metal-binding</keyword>
<keyword evidence="8 12" id="KW-0862">Zinc</keyword>
<evidence type="ECO:0000256" key="6">
    <source>
        <dbReference type="ARBA" id="ARBA00022723"/>
    </source>
</evidence>
<evidence type="ECO:0000256" key="1">
    <source>
        <dbReference type="ARBA" id="ARBA00004651"/>
    </source>
</evidence>